<dbReference type="EMBL" id="AP021874">
    <property type="protein sequence ID" value="BBO68577.1"/>
    <property type="molecule type" value="Genomic_DNA"/>
</dbReference>
<evidence type="ECO:0000259" key="1">
    <source>
        <dbReference type="Pfam" id="PF13173"/>
    </source>
</evidence>
<evidence type="ECO:0000259" key="2">
    <source>
        <dbReference type="Pfam" id="PF13635"/>
    </source>
</evidence>
<dbReference type="SUPFAM" id="SSF52540">
    <property type="entry name" value="P-loop containing nucleoside triphosphate hydrolases"/>
    <property type="match status" value="1"/>
</dbReference>
<dbReference type="OrthoDB" id="9783412at2"/>
<dbReference type="InterPro" id="IPR025420">
    <property type="entry name" value="DUF4143"/>
</dbReference>
<proteinExistence type="predicted"/>
<dbReference type="Proteomes" id="UP000427906">
    <property type="component" value="Chromosome"/>
</dbReference>
<feature type="domain" description="AAA" evidence="1">
    <location>
        <begin position="15"/>
        <end position="128"/>
    </location>
</feature>
<reference evidence="3 4" key="1">
    <citation type="submission" date="2019-11" db="EMBL/GenBank/DDBJ databases">
        <title>Comparative genomics of hydrocarbon-degrading Desulfosarcina strains.</title>
        <authorList>
            <person name="Watanabe M."/>
            <person name="Kojima H."/>
            <person name="Fukui M."/>
        </authorList>
    </citation>
    <scope>NUCLEOTIDE SEQUENCE [LARGE SCALE GENOMIC DNA]</scope>
    <source>
        <strain evidence="3 4">PL12</strain>
    </source>
</reference>
<evidence type="ECO:0000313" key="3">
    <source>
        <dbReference type="EMBL" id="BBO68577.1"/>
    </source>
</evidence>
<dbReference type="Pfam" id="PF13635">
    <property type="entry name" value="DUF4143"/>
    <property type="match status" value="1"/>
</dbReference>
<evidence type="ECO:0000313" key="4">
    <source>
        <dbReference type="Proteomes" id="UP000427906"/>
    </source>
</evidence>
<dbReference type="InterPro" id="IPR027417">
    <property type="entry name" value="P-loop_NTPase"/>
</dbReference>
<sequence>MKRYLERYIQEDLDKKIILLTGPRQTGKTTLSKMLKNDFDYFNYDSVEDRLSLNEKSWDRSKPLVIFDELHKLKNWKSWLKGVYDTEGIPPSILVTGSAKLDTYKKVGDSLAGRFFQFRMHPLDLKEINTYLKSDDLEAELDKLLRIGGFPEPFLNGTSRFYNRWKKSHLDIILKQDLIDLENVQQITQIETLIQLLKHRVGSPISYSSLAQDLQCSDKTVKRWLTILENMYVLFKVSPFHKNIARAIQKTPKFYFYDTGQVLGEQGIKLENTVACAIQKELHFRKDCLGEEGKLYYLKDKDGREIDFCITANNIPSLLIEVKWKDSSLSPNFETFKKFFPSIKMVQVSKILNREKTYPNGAELRTASKWLSKFKLS</sequence>
<gene>
    <name evidence="3" type="ORF">DSCA_25070</name>
</gene>
<dbReference type="InterPro" id="IPR041682">
    <property type="entry name" value="AAA_14"/>
</dbReference>
<accession>A0A5K7YV71</accession>
<dbReference type="AlphaFoldDB" id="A0A5K7YV71"/>
<dbReference type="PANTHER" id="PTHR43566:SF1">
    <property type="entry name" value="AAA+ ATPASE DOMAIN-CONTAINING PROTEIN"/>
    <property type="match status" value="1"/>
</dbReference>
<organism evidence="3 4">
    <name type="scientific">Desulfosarcina alkanivorans</name>
    <dbReference type="NCBI Taxonomy" id="571177"/>
    <lineage>
        <taxon>Bacteria</taxon>
        <taxon>Pseudomonadati</taxon>
        <taxon>Thermodesulfobacteriota</taxon>
        <taxon>Desulfobacteria</taxon>
        <taxon>Desulfobacterales</taxon>
        <taxon>Desulfosarcinaceae</taxon>
        <taxon>Desulfosarcina</taxon>
    </lineage>
</organism>
<feature type="domain" description="DUF4143" evidence="2">
    <location>
        <begin position="176"/>
        <end position="324"/>
    </location>
</feature>
<name>A0A5K7YV71_9BACT</name>
<keyword evidence="4" id="KW-1185">Reference proteome</keyword>
<dbReference type="RefSeq" id="WP_155316722.1">
    <property type="nucleotide sequence ID" value="NZ_AP021874.1"/>
</dbReference>
<protein>
    <submittedName>
        <fullName evidence="3">ATPase</fullName>
    </submittedName>
</protein>
<dbReference type="Pfam" id="PF13173">
    <property type="entry name" value="AAA_14"/>
    <property type="match status" value="1"/>
</dbReference>
<dbReference type="PANTHER" id="PTHR43566">
    <property type="entry name" value="CONSERVED PROTEIN"/>
    <property type="match status" value="1"/>
</dbReference>
<dbReference type="KEGG" id="dalk:DSCA_25070"/>